<accession>A0ABX8A5L2</accession>
<proteinExistence type="inferred from homology"/>
<keyword evidence="4 5" id="KW-0472">Membrane</keyword>
<keyword evidence="7" id="KW-1185">Reference proteome</keyword>
<dbReference type="NCBIfam" id="NF010228">
    <property type="entry name" value="PRK13682.1-3"/>
    <property type="match status" value="1"/>
</dbReference>
<comment type="caution">
    <text evidence="5">Lacks conserved residue(s) required for the propagation of feature annotation.</text>
</comment>
<feature type="transmembrane region" description="Helical" evidence="5">
    <location>
        <begin position="33"/>
        <end position="51"/>
    </location>
</feature>
<sequence length="58" mass="5918">MLSWVVTFLVVALIAGVLGFGGVAGASIEIAKAIFFIAIVLFLISAVVGLVRGRGNSL</sequence>
<dbReference type="Pfam" id="PF07043">
    <property type="entry name" value="DUF1328"/>
    <property type="match status" value="1"/>
</dbReference>
<feature type="transmembrane region" description="Helical" evidence="5">
    <location>
        <begin position="6"/>
        <end position="26"/>
    </location>
</feature>
<gene>
    <name evidence="6" type="ORF">RPMA_09280</name>
</gene>
<evidence type="ECO:0000256" key="4">
    <source>
        <dbReference type="ARBA" id="ARBA00023136"/>
    </source>
</evidence>
<dbReference type="InterPro" id="IPR009760">
    <property type="entry name" value="DUF1328"/>
</dbReference>
<evidence type="ECO:0000256" key="1">
    <source>
        <dbReference type="ARBA" id="ARBA00022475"/>
    </source>
</evidence>
<reference evidence="6 7" key="1">
    <citation type="submission" date="2019-02" db="EMBL/GenBank/DDBJ databases">
        <title>Emended description of the genus Rhodopseudomonas and description of Rhodopseudomonas albus sp. nov., a non-phototrophic, heavy-metal-tolerant bacterium isolated from garden soil.</title>
        <authorList>
            <person name="Bao Z."/>
            <person name="Cao W.W."/>
            <person name="Sato Y."/>
            <person name="Nishizawa T."/>
            <person name="Zhao J."/>
            <person name="Guo Y."/>
            <person name="Ohta H."/>
        </authorList>
    </citation>
    <scope>NUCLEOTIDE SEQUENCE [LARGE SCALE GENOMIC DNA]</scope>
    <source>
        <strain evidence="6 7">SK50-23</strain>
    </source>
</reference>
<dbReference type="Proteomes" id="UP000682843">
    <property type="component" value="Chromosome"/>
</dbReference>
<dbReference type="HAMAP" id="MF_01361">
    <property type="entry name" value="UPF0391"/>
    <property type="match status" value="1"/>
</dbReference>
<dbReference type="EMBL" id="CP036498">
    <property type="protein sequence ID" value="QUS38999.1"/>
    <property type="molecule type" value="Genomic_DNA"/>
</dbReference>
<evidence type="ECO:0000256" key="5">
    <source>
        <dbReference type="HAMAP-Rule" id="MF_01361"/>
    </source>
</evidence>
<keyword evidence="2 5" id="KW-0812">Transmembrane</keyword>
<comment type="similarity">
    <text evidence="5">Belongs to the UPF0391 family.</text>
</comment>
<evidence type="ECO:0000313" key="6">
    <source>
        <dbReference type="EMBL" id="QUS38999.1"/>
    </source>
</evidence>
<organism evidence="6 7">
    <name type="scientific">Tardiphaga alba</name>
    <dbReference type="NCBI Taxonomy" id="340268"/>
    <lineage>
        <taxon>Bacteria</taxon>
        <taxon>Pseudomonadati</taxon>
        <taxon>Pseudomonadota</taxon>
        <taxon>Alphaproteobacteria</taxon>
        <taxon>Hyphomicrobiales</taxon>
        <taxon>Nitrobacteraceae</taxon>
        <taxon>Tardiphaga</taxon>
    </lineage>
</organism>
<evidence type="ECO:0000256" key="2">
    <source>
        <dbReference type="ARBA" id="ARBA00022692"/>
    </source>
</evidence>
<dbReference type="NCBIfam" id="NF010229">
    <property type="entry name" value="PRK13682.1-4"/>
    <property type="match status" value="1"/>
</dbReference>
<evidence type="ECO:0000256" key="3">
    <source>
        <dbReference type="ARBA" id="ARBA00022989"/>
    </source>
</evidence>
<dbReference type="PIRSF" id="PIRSF036466">
    <property type="entry name" value="UCP036466"/>
    <property type="match status" value="1"/>
</dbReference>
<evidence type="ECO:0000313" key="7">
    <source>
        <dbReference type="Proteomes" id="UP000682843"/>
    </source>
</evidence>
<dbReference type="RefSeq" id="WP_211912543.1">
    <property type="nucleotide sequence ID" value="NZ_CP036498.1"/>
</dbReference>
<name>A0ABX8A5L2_9BRAD</name>
<protein>
    <recommendedName>
        <fullName evidence="5">UPF0391 membrane protein RPMA_09280</fullName>
    </recommendedName>
</protein>
<keyword evidence="3 5" id="KW-1133">Transmembrane helix</keyword>
<keyword evidence="1 5" id="KW-1003">Cell membrane</keyword>